<dbReference type="CDD" id="cd00048">
    <property type="entry name" value="DSRM_SF"/>
    <property type="match status" value="1"/>
</dbReference>
<dbReference type="AlphaFoldDB" id="A0A6I8UXF2"/>
<evidence type="ECO:0000313" key="4">
    <source>
        <dbReference type="RefSeq" id="XP_002132686.2"/>
    </source>
</evidence>
<name>A0A6I8UXF2_DROPS</name>
<keyword evidence="3" id="KW-1185">Reference proteome</keyword>
<sequence length="398" mass="45456">MKDQNFVSYLVEFCVKLKLNTPKYRYVTEENREFSCNVELQDIQGYGRARSKQSAAHVAARNVWTHIILLPVVRVLLQEKDFKPYIREGDIFWEIRSLKTKQFRNLRELLVLVDKSIGNIWQGSVELSSLSVQATTEVRMGDRVWQKVPIVEVTETTFFETLTLPVVLVSSISKEVLVSSVLDSTEDPETSSLEICPIPMVPEVPVSKAQESPSVGPAFTALAMDPTVPQDVHADLHADAEAIETIKLEEVAIPVSPVFETGATVVQKSSPVEDILKTEEDMEKRRIFQTYRNITKKNDPETKPVRRCDYDDYFMNLPEDLKKDGFKVINSNDFKTAKEKAISLLNALKLPHTFSEVKSISGRTMIKLELDCNYNGIWIDFETDIYSHFIEYMMDMLD</sequence>
<dbReference type="Gene3D" id="3.30.160.20">
    <property type="match status" value="1"/>
</dbReference>
<dbReference type="InterPro" id="IPR014720">
    <property type="entry name" value="dsRBD_dom"/>
</dbReference>
<dbReference type="InParanoid" id="A0A6I8UXF2"/>
<dbReference type="GO" id="GO:0003723">
    <property type="term" value="F:RNA binding"/>
    <property type="evidence" value="ECO:0007669"/>
    <property type="project" value="UniProtKB-UniRule"/>
</dbReference>
<dbReference type="RefSeq" id="XP_002132686.2">
    <property type="nucleotide sequence ID" value="XM_002132650.3"/>
</dbReference>
<gene>
    <name evidence="4" type="primary">LOC6902960</name>
</gene>
<keyword evidence="1" id="KW-0694">RNA-binding</keyword>
<evidence type="ECO:0000313" key="3">
    <source>
        <dbReference type="Proteomes" id="UP000001819"/>
    </source>
</evidence>
<dbReference type="PROSITE" id="PS50137">
    <property type="entry name" value="DS_RBD"/>
    <property type="match status" value="1"/>
</dbReference>
<proteinExistence type="predicted"/>
<dbReference type="SMART" id="SM00358">
    <property type="entry name" value="DSRM"/>
    <property type="match status" value="1"/>
</dbReference>
<dbReference type="SUPFAM" id="SSF54768">
    <property type="entry name" value="dsRNA-binding domain-like"/>
    <property type="match status" value="1"/>
</dbReference>
<protein>
    <recommendedName>
        <fullName evidence="2">DRBM domain-containing protein</fullName>
    </recommendedName>
</protein>
<dbReference type="Proteomes" id="UP000001819">
    <property type="component" value="Chromosome 4"/>
</dbReference>
<accession>A0A6I8UXF2</accession>
<dbReference type="KEGG" id="dpo:6902960"/>
<feature type="domain" description="DRBM" evidence="2">
    <location>
        <begin position="5"/>
        <end position="69"/>
    </location>
</feature>
<dbReference type="Pfam" id="PF00035">
    <property type="entry name" value="dsrm"/>
    <property type="match status" value="1"/>
</dbReference>
<evidence type="ECO:0000256" key="1">
    <source>
        <dbReference type="PROSITE-ProRule" id="PRU00266"/>
    </source>
</evidence>
<evidence type="ECO:0000259" key="2">
    <source>
        <dbReference type="PROSITE" id="PS50137"/>
    </source>
</evidence>
<reference evidence="4" key="1">
    <citation type="submission" date="2025-08" db="UniProtKB">
        <authorList>
            <consortium name="RefSeq"/>
        </authorList>
    </citation>
    <scope>IDENTIFICATION</scope>
    <source>
        <strain evidence="4">MV-25-SWS-2005</strain>
        <tissue evidence="4">Whole body</tissue>
    </source>
</reference>
<dbReference type="GO" id="GO:0010468">
    <property type="term" value="P:regulation of gene expression"/>
    <property type="evidence" value="ECO:0007669"/>
    <property type="project" value="UniProtKB-ARBA"/>
</dbReference>
<organism evidence="3 4">
    <name type="scientific">Drosophila pseudoobscura pseudoobscura</name>
    <name type="common">Fruit fly</name>
    <dbReference type="NCBI Taxonomy" id="46245"/>
    <lineage>
        <taxon>Eukaryota</taxon>
        <taxon>Metazoa</taxon>
        <taxon>Ecdysozoa</taxon>
        <taxon>Arthropoda</taxon>
        <taxon>Hexapoda</taxon>
        <taxon>Insecta</taxon>
        <taxon>Pterygota</taxon>
        <taxon>Neoptera</taxon>
        <taxon>Endopterygota</taxon>
        <taxon>Diptera</taxon>
        <taxon>Brachycera</taxon>
        <taxon>Muscomorpha</taxon>
        <taxon>Ephydroidea</taxon>
        <taxon>Drosophilidae</taxon>
        <taxon>Drosophila</taxon>
        <taxon>Sophophora</taxon>
    </lineage>
</organism>